<evidence type="ECO:0000313" key="1">
    <source>
        <dbReference type="EMBL" id="GAH00989.1"/>
    </source>
</evidence>
<dbReference type="EMBL" id="BART01026778">
    <property type="protein sequence ID" value="GAH00989.1"/>
    <property type="molecule type" value="Genomic_DNA"/>
</dbReference>
<name>X1D7E1_9ZZZZ</name>
<reference evidence="1" key="1">
    <citation type="journal article" date="2014" name="Front. Microbiol.">
        <title>High frequency of phylogenetically diverse reductive dehalogenase-homologous genes in deep subseafloor sedimentary metagenomes.</title>
        <authorList>
            <person name="Kawai M."/>
            <person name="Futagami T."/>
            <person name="Toyoda A."/>
            <person name="Takaki Y."/>
            <person name="Nishi S."/>
            <person name="Hori S."/>
            <person name="Arai W."/>
            <person name="Tsubouchi T."/>
            <person name="Morono Y."/>
            <person name="Uchiyama I."/>
            <person name="Ito T."/>
            <person name="Fujiyama A."/>
            <person name="Inagaki F."/>
            <person name="Takami H."/>
        </authorList>
    </citation>
    <scope>NUCLEOTIDE SEQUENCE</scope>
    <source>
        <strain evidence="1">Expedition CK06-06</strain>
    </source>
</reference>
<gene>
    <name evidence="1" type="ORF">S01H4_47653</name>
</gene>
<sequence length="52" mass="5627">MGLSIDFLKFLATEIYKDVNPLLGTEEAGIKYEEGAGGDISMHIDLVAEKAL</sequence>
<proteinExistence type="predicted"/>
<dbReference type="AlphaFoldDB" id="X1D7E1"/>
<protein>
    <submittedName>
        <fullName evidence="1">Uncharacterized protein</fullName>
    </submittedName>
</protein>
<organism evidence="1">
    <name type="scientific">marine sediment metagenome</name>
    <dbReference type="NCBI Taxonomy" id="412755"/>
    <lineage>
        <taxon>unclassified sequences</taxon>
        <taxon>metagenomes</taxon>
        <taxon>ecological metagenomes</taxon>
    </lineage>
</organism>
<feature type="non-terminal residue" evidence="1">
    <location>
        <position position="52"/>
    </location>
</feature>
<comment type="caution">
    <text evidence="1">The sequence shown here is derived from an EMBL/GenBank/DDBJ whole genome shotgun (WGS) entry which is preliminary data.</text>
</comment>
<accession>X1D7E1</accession>